<reference evidence="2 3" key="1">
    <citation type="submission" date="2019-03" db="EMBL/GenBank/DDBJ databases">
        <title>Rhodosporidium diobovatum UCD-FST 08-225 genome sequencing, assembly, and annotation.</title>
        <authorList>
            <person name="Fakankun I.U."/>
            <person name="Fristensky B."/>
            <person name="Levin D.B."/>
        </authorList>
    </citation>
    <scope>NUCLEOTIDE SEQUENCE [LARGE SCALE GENOMIC DNA]</scope>
    <source>
        <strain evidence="2 3">UCD-FST 08-225</strain>
    </source>
</reference>
<protein>
    <submittedName>
        <fullName evidence="2">DCG1 protein</fullName>
    </submittedName>
</protein>
<dbReference type="EMBL" id="SOZI01000011">
    <property type="protein sequence ID" value="TNY23463.1"/>
    <property type="molecule type" value="Genomic_DNA"/>
</dbReference>
<gene>
    <name evidence="2" type="ORF">DMC30DRAFT_21844</name>
</gene>
<dbReference type="AlphaFoldDB" id="A0A5C5G2U0"/>
<accession>A0A5C5G2U0</accession>
<dbReference type="InterPro" id="IPR015942">
    <property type="entry name" value="Asp/Glu/hydantoin_racemase"/>
</dbReference>
<evidence type="ECO:0000256" key="1">
    <source>
        <dbReference type="ARBA" id="ARBA00038414"/>
    </source>
</evidence>
<sequence length="279" mass="29370">MDYLPILVVNPNTTESMTKGVERALNSLVESSKFPSPTFFSAPTGVASINDDKDCHHTAEEVLPHLLASPYAPPKPTSPRLPPHLSHLSLAAAHSAVLIACYSVHPLVPSLAAHYAAQSGPTRPVLGIFEASVLSALALLHTPEDRFGIVTTGAVWDGILTQGVSDFLAIRGEGAKVERFAGVETTGLTAVELHDLPADEVERRMKEAVKRLMRRAKGQDGKGTLRAICLGCAGMAGLDATVRAACVEELGDADGSKVHIVDGVKAGYALLEGMVRAGL</sequence>
<evidence type="ECO:0000313" key="3">
    <source>
        <dbReference type="Proteomes" id="UP000311382"/>
    </source>
</evidence>
<dbReference type="STRING" id="5288.A0A5C5G2U0"/>
<organism evidence="2 3">
    <name type="scientific">Rhodotorula diobovata</name>
    <dbReference type="NCBI Taxonomy" id="5288"/>
    <lineage>
        <taxon>Eukaryota</taxon>
        <taxon>Fungi</taxon>
        <taxon>Dikarya</taxon>
        <taxon>Basidiomycota</taxon>
        <taxon>Pucciniomycotina</taxon>
        <taxon>Microbotryomycetes</taxon>
        <taxon>Sporidiobolales</taxon>
        <taxon>Sporidiobolaceae</taxon>
        <taxon>Rhodotorula</taxon>
    </lineage>
</organism>
<comment type="caution">
    <text evidence="2">The sequence shown here is derived from an EMBL/GenBank/DDBJ whole genome shotgun (WGS) entry which is preliminary data.</text>
</comment>
<dbReference type="InterPro" id="IPR053714">
    <property type="entry name" value="Iso_Racemase_Enz_sf"/>
</dbReference>
<keyword evidence="3" id="KW-1185">Reference proteome</keyword>
<name>A0A5C5G2U0_9BASI</name>
<dbReference type="GO" id="GO:0047661">
    <property type="term" value="F:amino-acid racemase activity"/>
    <property type="evidence" value="ECO:0007669"/>
    <property type="project" value="InterPro"/>
</dbReference>
<comment type="similarity">
    <text evidence="1">Belongs to the HyuE racemase family.</text>
</comment>
<dbReference type="PANTHER" id="PTHR28047">
    <property type="entry name" value="PROTEIN DCG1"/>
    <property type="match status" value="1"/>
</dbReference>
<evidence type="ECO:0000313" key="2">
    <source>
        <dbReference type="EMBL" id="TNY23463.1"/>
    </source>
</evidence>
<dbReference type="PANTHER" id="PTHR28047:SF5">
    <property type="entry name" value="PROTEIN DCG1"/>
    <property type="match status" value="1"/>
</dbReference>
<dbReference type="InterPro" id="IPR052186">
    <property type="entry name" value="Hydantoin_racemase-like"/>
</dbReference>
<dbReference type="Proteomes" id="UP000311382">
    <property type="component" value="Unassembled WGS sequence"/>
</dbReference>
<proteinExistence type="inferred from homology"/>
<dbReference type="Gene3D" id="3.40.50.12500">
    <property type="match status" value="2"/>
</dbReference>
<dbReference type="Pfam" id="PF01177">
    <property type="entry name" value="Asp_Glu_race"/>
    <property type="match status" value="1"/>
</dbReference>
<dbReference type="OrthoDB" id="412018at2759"/>